<accession>A0A1Y2I9P9</accession>
<evidence type="ECO:0000313" key="3">
    <source>
        <dbReference type="Proteomes" id="UP000193067"/>
    </source>
</evidence>
<feature type="region of interest" description="Disordered" evidence="1">
    <location>
        <begin position="1"/>
        <end position="68"/>
    </location>
</feature>
<evidence type="ECO:0000313" key="2">
    <source>
        <dbReference type="EMBL" id="OSC97827.1"/>
    </source>
</evidence>
<dbReference type="Proteomes" id="UP000193067">
    <property type="component" value="Unassembled WGS sequence"/>
</dbReference>
<protein>
    <submittedName>
        <fullName evidence="2">Uncharacterized protein</fullName>
    </submittedName>
</protein>
<organism evidence="2 3">
    <name type="scientific">Trametes coccinea (strain BRFM310)</name>
    <name type="common">Pycnoporus coccineus</name>
    <dbReference type="NCBI Taxonomy" id="1353009"/>
    <lineage>
        <taxon>Eukaryota</taxon>
        <taxon>Fungi</taxon>
        <taxon>Dikarya</taxon>
        <taxon>Basidiomycota</taxon>
        <taxon>Agaricomycotina</taxon>
        <taxon>Agaricomycetes</taxon>
        <taxon>Polyporales</taxon>
        <taxon>Polyporaceae</taxon>
        <taxon>Trametes</taxon>
    </lineage>
</organism>
<feature type="compositionally biased region" description="Gly residues" evidence="1">
    <location>
        <begin position="136"/>
        <end position="145"/>
    </location>
</feature>
<sequence length="145" mass="15478">MNLPSSSPPPQPRRPPRVVASVPTVRSCRRTPSSHAHPTPARAEGSRVTCSRSSQHLTRSEPNLHSTKLGLPLGAALARFQNKKAEHGPRGGSDDEGINHSPPPITPIKSRLNASPHSWTARDVPGSDDLLVPRSAGGGHMHPFL</sequence>
<feature type="compositionally biased region" description="Pro residues" evidence="1">
    <location>
        <begin position="1"/>
        <end position="13"/>
    </location>
</feature>
<proteinExistence type="predicted"/>
<dbReference type="AlphaFoldDB" id="A0A1Y2I9P9"/>
<feature type="region of interest" description="Disordered" evidence="1">
    <location>
        <begin position="82"/>
        <end position="145"/>
    </location>
</feature>
<gene>
    <name evidence="2" type="ORF">PYCCODRAFT_1095698</name>
</gene>
<dbReference type="EMBL" id="KZ084145">
    <property type="protein sequence ID" value="OSC97827.1"/>
    <property type="molecule type" value="Genomic_DNA"/>
</dbReference>
<feature type="compositionally biased region" description="Low complexity" evidence="1">
    <location>
        <begin position="17"/>
        <end position="26"/>
    </location>
</feature>
<feature type="compositionally biased region" description="Basic and acidic residues" evidence="1">
    <location>
        <begin position="83"/>
        <end position="93"/>
    </location>
</feature>
<name>A0A1Y2I9P9_TRAC3</name>
<evidence type="ECO:0000256" key="1">
    <source>
        <dbReference type="SAM" id="MobiDB-lite"/>
    </source>
</evidence>
<reference evidence="2 3" key="1">
    <citation type="journal article" date="2015" name="Biotechnol. Biofuels">
        <title>Enhanced degradation of softwood versus hardwood by the white-rot fungus Pycnoporus coccineus.</title>
        <authorList>
            <person name="Couturier M."/>
            <person name="Navarro D."/>
            <person name="Chevret D."/>
            <person name="Henrissat B."/>
            <person name="Piumi F."/>
            <person name="Ruiz-Duenas F.J."/>
            <person name="Martinez A.T."/>
            <person name="Grigoriev I.V."/>
            <person name="Riley R."/>
            <person name="Lipzen A."/>
            <person name="Berrin J.G."/>
            <person name="Master E.R."/>
            <person name="Rosso M.N."/>
        </authorList>
    </citation>
    <scope>NUCLEOTIDE SEQUENCE [LARGE SCALE GENOMIC DNA]</scope>
    <source>
        <strain evidence="2 3">BRFM310</strain>
    </source>
</reference>
<feature type="compositionally biased region" description="Polar residues" evidence="1">
    <location>
        <begin position="48"/>
        <end position="66"/>
    </location>
</feature>
<keyword evidence="3" id="KW-1185">Reference proteome</keyword>